<gene>
    <name evidence="1" type="ORF">FJU30_17565</name>
</gene>
<protein>
    <submittedName>
        <fullName evidence="1">SIR2 family protein</fullName>
    </submittedName>
</protein>
<name>A0A5J5FWM4_9GAMM</name>
<dbReference type="SUPFAM" id="SSF52467">
    <property type="entry name" value="DHS-like NAD/FAD-binding domain"/>
    <property type="match status" value="1"/>
</dbReference>
<proteinExistence type="predicted"/>
<dbReference type="InterPro" id="IPR029035">
    <property type="entry name" value="DHS-like_NAD/FAD-binding_dom"/>
</dbReference>
<keyword evidence="2" id="KW-1185">Reference proteome</keyword>
<dbReference type="Pfam" id="PF13289">
    <property type="entry name" value="SIR2_2"/>
    <property type="match status" value="1"/>
</dbReference>
<dbReference type="Proteomes" id="UP000335415">
    <property type="component" value="Unassembled WGS sequence"/>
</dbReference>
<evidence type="ECO:0000313" key="1">
    <source>
        <dbReference type="EMBL" id="KAA8998219.1"/>
    </source>
</evidence>
<dbReference type="OrthoDB" id="95129at2"/>
<sequence length="1261" mass="146675">MSIITNDNVHYNAIRKALANGNAAVMVGAGFSRNAENGDQLAMWYDIAKRLWHELNPQEGELTNFSASMVTQLGEQYARVFSKPALEEVLKHLIPDDRVRPGILHNQLLQLPWSEIFTTNYDTLLERAADDIVERAHYTVTCREDIPQSKILGRRRIVKLHGSFPSQRPFIFTEDDYRRYPELFAPFVNLVRQSLLENVFCLVGFSGDDPNFLHWIGWVRDMLDMHALPIYLFVNRAPSLGQRTLLEARKVTPVVLPQPDGIDESDYFSRFSAMFHILEEPLDEKDSDWGNIPHLDKISQMPHKNIEERLKRLLNVYSVVRKMHKKYPEWLIAPSSVRQRFKRSIDSLPDFLNGTDLREKLLKDTPHIGIVIFAEYAWHQEVLLQCFEDSLALSALDLLKKTSTHSSTLFNNQITDLRIFDIKSTIDFQQRWRYLGLSLLRWARQELCRENFDLLSNILKTELPKDFQLQDEIIYESILFKLYEGDRDIAYHLLSEWNIRSSDSYMFVRKGMLLGEVGRPEEGSSVSLKGLQQLRSNQRLHPHSTKYLSQEAWACLAINYLQTSQKWFSTKDDANDELQSEKLDRRLVDLAAKGFDSQNELQKLTAALNAETPPPSHPKSYHPQFDLGRYSVTEQLAGPLELREKIYSSFAWLTLSDRVALVPRIKNATFDIASFAQAAWWVQYADSMQRVLSVMIRSLNKNMLKPRLSNQLLHKAGWLSRYQVARTDESLAVQICTRSLNLIERIISNSFVEQSPQDVIDFHMNIFSRLVIRISNTEKVYSFMERVISLYYQPIIYNSPLIWKELAQVLSRCFETLPAKDRIKTIPLISKIPDKPTVSSHFERDWTCIHMLNRRPGDLLNNNENNDISKFIDQLIAKLQVSKIANTSELENVWGKLFWLNGWGFIVDNQKEAIKKILTIKKTWTLIPGHHPWATFNWLNDSSIDFDNLFRKWILSQELKNFSVEPTDLLEKPPKSKKYWSIDNKDELLENWIYSIKRKQWPKTDMNAGLKLVKKWWDIEWQYIFKDYKNIDNLHIAINQRLELIDNIVAMMVENKSMPDQFNNSSIGKWLELVITQGAELGVKFSRYRLSIALEKKDKLELSRLESELVENLIDLDIPSVSNASNIISYWVFHSNLNKENRPKLIIDAISGIISTRRIPVLPWALNLMILIVKNHSEWLTKSHFSLIDLGLKKMLTELSYKDRPVGSGIPDDNVPTLRWNCARLAKEIATNNQQYTTKNITNWLDLAPSDPLPELRFLKE</sequence>
<comment type="caution">
    <text evidence="1">The sequence shown here is derived from an EMBL/GenBank/DDBJ whole genome shotgun (WGS) entry which is preliminary data.</text>
</comment>
<reference evidence="1 2" key="1">
    <citation type="submission" date="2019-09" db="EMBL/GenBank/DDBJ databases">
        <authorList>
            <person name="Li Y."/>
        </authorList>
    </citation>
    <scope>NUCLEOTIDE SEQUENCE [LARGE SCALE GENOMIC DNA]</scope>
    <source>
        <strain evidence="1 2">L3-3HA</strain>
    </source>
</reference>
<evidence type="ECO:0000313" key="2">
    <source>
        <dbReference type="Proteomes" id="UP000335415"/>
    </source>
</evidence>
<dbReference type="AlphaFoldDB" id="A0A5J5FWM4"/>
<organism evidence="1 2">
    <name type="scientific">Affinibrenneria salicis</name>
    <dbReference type="NCBI Taxonomy" id="2590031"/>
    <lineage>
        <taxon>Bacteria</taxon>
        <taxon>Pseudomonadati</taxon>
        <taxon>Pseudomonadota</taxon>
        <taxon>Gammaproteobacteria</taxon>
        <taxon>Enterobacterales</taxon>
        <taxon>Pectobacteriaceae</taxon>
        <taxon>Affinibrenneria</taxon>
    </lineage>
</organism>
<accession>A0A5J5FWM4</accession>
<dbReference type="RefSeq" id="WP_150436278.1">
    <property type="nucleotide sequence ID" value="NZ_VYKJ01000009.1"/>
</dbReference>
<dbReference type="EMBL" id="VYKJ01000009">
    <property type="protein sequence ID" value="KAA8998219.1"/>
    <property type="molecule type" value="Genomic_DNA"/>
</dbReference>